<dbReference type="Proteomes" id="UP000260814">
    <property type="component" value="Unassembled WGS sequence"/>
</dbReference>
<sequence length="429" mass="50556">MQFKYIRIKNLFGLYNYNIEFFHKDEDKLTILTGPNGYGKTTVLTILDNLSPESLYYFYLLKYETIEIGLSDETYLLIDQCFSQKKDEEKDKTSDTKQASVKEVRFSWLNKDNVLLCYFLYNDNVIRKAKRNAGFYHRFLIGSLEESTNNTDNELLKNKRFNEYIAHDIGQDIFLMQLESLRTKFIHANRIYNEANEENDVLPIQRIRQTLQKELSLAYQNYLQQSQRIDSQFIKRVISKEKTTISEQEYNQLAEKVIQKRDELFYFRLTDNISIPPYDKDDSFILYNYIKGLGEKYANYGNWTEKLNLFNKLLKTKRFAQKSITFSPQHGFQIISANGDILNESLLSSGEQNEIILLFRLIFEVSDNSVLLIDEPENSLHVVWQQKFLDDIQEIAKTKNLQVIVSTHSISIVARGQDNAIDLYYLQQK</sequence>
<dbReference type="InterPro" id="IPR027417">
    <property type="entry name" value="P-loop_NTPase"/>
</dbReference>
<dbReference type="PANTHER" id="PTHR43581">
    <property type="entry name" value="ATP/GTP PHOSPHATASE"/>
    <property type="match status" value="1"/>
</dbReference>
<accession>A0A3E4Z4V3</accession>
<evidence type="ECO:0000313" key="5">
    <source>
        <dbReference type="Proteomes" id="UP000284361"/>
    </source>
</evidence>
<dbReference type="PANTHER" id="PTHR43581:SF2">
    <property type="entry name" value="EXCINUCLEASE ATPASE SUBUNIT"/>
    <property type="match status" value="1"/>
</dbReference>
<dbReference type="SUPFAM" id="SSF52540">
    <property type="entry name" value="P-loop containing nucleoside triphosphate hydrolases"/>
    <property type="match status" value="1"/>
</dbReference>
<dbReference type="EMBL" id="QSJG01000009">
    <property type="protein sequence ID" value="RHD55435.1"/>
    <property type="molecule type" value="Genomic_DNA"/>
</dbReference>
<evidence type="ECO:0000313" key="2">
    <source>
        <dbReference type="EMBL" id="RGM86751.1"/>
    </source>
</evidence>
<dbReference type="InterPro" id="IPR041685">
    <property type="entry name" value="AAA_GajA/Old/RecF-like"/>
</dbReference>
<organism evidence="2 4">
    <name type="scientific">Phocaeicola plebeius</name>
    <dbReference type="NCBI Taxonomy" id="310297"/>
    <lineage>
        <taxon>Bacteria</taxon>
        <taxon>Pseudomonadati</taxon>
        <taxon>Bacteroidota</taxon>
        <taxon>Bacteroidia</taxon>
        <taxon>Bacteroidales</taxon>
        <taxon>Bacteroidaceae</taxon>
        <taxon>Phocaeicola</taxon>
    </lineage>
</organism>
<dbReference type="InterPro" id="IPR051396">
    <property type="entry name" value="Bact_Antivir_Def_Nuclease"/>
</dbReference>
<evidence type="ECO:0000313" key="3">
    <source>
        <dbReference type="EMBL" id="RHD55435.1"/>
    </source>
</evidence>
<dbReference type="RefSeq" id="WP_117702694.1">
    <property type="nucleotide sequence ID" value="NZ_JAQCSP010000018.1"/>
</dbReference>
<evidence type="ECO:0000313" key="4">
    <source>
        <dbReference type="Proteomes" id="UP000260814"/>
    </source>
</evidence>
<feature type="domain" description="Endonuclease GajA/Old nuclease/RecF-like AAA" evidence="1">
    <location>
        <begin position="1"/>
        <end position="413"/>
    </location>
</feature>
<dbReference type="AlphaFoldDB" id="A0A3E4Z4V3"/>
<dbReference type="Proteomes" id="UP000284361">
    <property type="component" value="Unassembled WGS sequence"/>
</dbReference>
<dbReference type="EMBL" id="QSTW01000024">
    <property type="protein sequence ID" value="RGM86751.1"/>
    <property type="molecule type" value="Genomic_DNA"/>
</dbReference>
<dbReference type="CDD" id="cd00267">
    <property type="entry name" value="ABC_ATPase"/>
    <property type="match status" value="1"/>
</dbReference>
<protein>
    <recommendedName>
        <fullName evidence="1">Endonuclease GajA/Old nuclease/RecF-like AAA domain-containing protein</fullName>
    </recommendedName>
</protein>
<proteinExistence type="predicted"/>
<reference evidence="4 5" key="1">
    <citation type="submission" date="2018-08" db="EMBL/GenBank/DDBJ databases">
        <title>A genome reference for cultivated species of the human gut microbiota.</title>
        <authorList>
            <person name="Zou Y."/>
            <person name="Xue W."/>
            <person name="Luo G."/>
        </authorList>
    </citation>
    <scope>NUCLEOTIDE SEQUENCE [LARGE SCALE GENOMIC DNA]</scope>
    <source>
        <strain evidence="3 5">AM31-10</strain>
        <strain evidence="2 4">OM06-2</strain>
    </source>
</reference>
<comment type="caution">
    <text evidence="2">The sequence shown here is derived from an EMBL/GenBank/DDBJ whole genome shotgun (WGS) entry which is preliminary data.</text>
</comment>
<gene>
    <name evidence="3" type="ORF">DW789_06350</name>
    <name evidence="2" type="ORF">DXB87_14500</name>
</gene>
<name>A0A3E4Z4V3_9BACT</name>
<evidence type="ECO:0000259" key="1">
    <source>
        <dbReference type="Pfam" id="PF13175"/>
    </source>
</evidence>
<dbReference type="Pfam" id="PF13175">
    <property type="entry name" value="AAA_15"/>
    <property type="match status" value="1"/>
</dbReference>
<dbReference type="Gene3D" id="3.40.50.300">
    <property type="entry name" value="P-loop containing nucleotide triphosphate hydrolases"/>
    <property type="match status" value="1"/>
</dbReference>